<name>A0A8J2IFR9_FUSEQ</name>
<dbReference type="EMBL" id="CAJSTJ010000093">
    <property type="protein sequence ID" value="CAG7556320.1"/>
    <property type="molecule type" value="Genomic_DNA"/>
</dbReference>
<feature type="non-terminal residue" evidence="2">
    <location>
        <position position="1"/>
    </location>
</feature>
<evidence type="ECO:0000313" key="3">
    <source>
        <dbReference type="Proteomes" id="UP000693738"/>
    </source>
</evidence>
<comment type="caution">
    <text evidence="2">The sequence shown here is derived from an EMBL/GenBank/DDBJ whole genome shotgun (WGS) entry which is preliminary data.</text>
</comment>
<feature type="region of interest" description="Disordered" evidence="1">
    <location>
        <begin position="1"/>
        <end position="61"/>
    </location>
</feature>
<reference evidence="2" key="1">
    <citation type="submission" date="2021-05" db="EMBL/GenBank/DDBJ databases">
        <authorList>
            <person name="Khan N."/>
        </authorList>
    </citation>
    <scope>NUCLEOTIDE SEQUENCE</scope>
</reference>
<evidence type="ECO:0000313" key="2">
    <source>
        <dbReference type="EMBL" id="CAG7556320.1"/>
    </source>
</evidence>
<feature type="non-terminal residue" evidence="2">
    <location>
        <position position="104"/>
    </location>
</feature>
<sequence>GDARRVGRGCTDADPHRAEERPHQAICQAVRDGKRGPRVPQRRPQGRRPQGPGAQDWRPWPAFDPRRRAARHHVRDSFAEGCQKGGDRRERHGWHFAAADVLRK</sequence>
<gene>
    <name evidence="2" type="ORF">FEQUK3_LOCUS2029</name>
</gene>
<proteinExistence type="predicted"/>
<organism evidence="2 3">
    <name type="scientific">Fusarium equiseti</name>
    <name type="common">Fusarium scirpi</name>
    <dbReference type="NCBI Taxonomy" id="61235"/>
    <lineage>
        <taxon>Eukaryota</taxon>
        <taxon>Fungi</taxon>
        <taxon>Dikarya</taxon>
        <taxon>Ascomycota</taxon>
        <taxon>Pezizomycotina</taxon>
        <taxon>Sordariomycetes</taxon>
        <taxon>Hypocreomycetidae</taxon>
        <taxon>Hypocreales</taxon>
        <taxon>Nectriaceae</taxon>
        <taxon>Fusarium</taxon>
        <taxon>Fusarium incarnatum-equiseti species complex</taxon>
    </lineage>
</organism>
<protein>
    <submittedName>
        <fullName evidence="2">Uncharacterized protein</fullName>
    </submittedName>
</protein>
<accession>A0A8J2IFR9</accession>
<feature type="compositionally biased region" description="Basic and acidic residues" evidence="1">
    <location>
        <begin position="1"/>
        <end position="23"/>
    </location>
</feature>
<feature type="compositionally biased region" description="Basic residues" evidence="1">
    <location>
        <begin position="36"/>
        <end position="46"/>
    </location>
</feature>
<dbReference type="AlphaFoldDB" id="A0A8J2IFR9"/>
<dbReference type="Proteomes" id="UP000693738">
    <property type="component" value="Unassembled WGS sequence"/>
</dbReference>
<evidence type="ECO:0000256" key="1">
    <source>
        <dbReference type="SAM" id="MobiDB-lite"/>
    </source>
</evidence>